<keyword evidence="2" id="KW-0863">Zinc-finger</keyword>
<dbReference type="GO" id="GO:0061630">
    <property type="term" value="F:ubiquitin protein ligase activity"/>
    <property type="evidence" value="ECO:0007669"/>
    <property type="project" value="InterPro"/>
</dbReference>
<comment type="caution">
    <text evidence="8">The sequence shown here is derived from an EMBL/GenBank/DDBJ whole genome shotgun (WGS) entry which is preliminary data.</text>
</comment>
<keyword evidence="4" id="KW-0862">Zinc</keyword>
<reference evidence="8 9" key="1">
    <citation type="submission" date="2018-11" db="EMBL/GenBank/DDBJ databases">
        <title>Genome sequence of Saitozyma podzolica DSM 27192.</title>
        <authorList>
            <person name="Aliyu H."/>
            <person name="Gorte O."/>
            <person name="Ochsenreither K."/>
        </authorList>
    </citation>
    <scope>NUCLEOTIDE SEQUENCE [LARGE SCALE GENOMIC DNA]</scope>
    <source>
        <strain evidence="8 9">DSM 27192</strain>
    </source>
</reference>
<dbReference type="STRING" id="1890683.A0A427YEB3"/>
<dbReference type="PANTHER" id="PTHR11210">
    <property type="entry name" value="RING BOX"/>
    <property type="match status" value="1"/>
</dbReference>
<dbReference type="SUPFAM" id="SSF57850">
    <property type="entry name" value="RING/U-box"/>
    <property type="match status" value="1"/>
</dbReference>
<feature type="compositionally biased region" description="Acidic residues" evidence="6">
    <location>
        <begin position="195"/>
        <end position="210"/>
    </location>
</feature>
<evidence type="ECO:0000256" key="2">
    <source>
        <dbReference type="ARBA" id="ARBA00022771"/>
    </source>
</evidence>
<gene>
    <name evidence="8" type="ORF">EHS25_002055</name>
</gene>
<evidence type="ECO:0000256" key="6">
    <source>
        <dbReference type="SAM" id="MobiDB-lite"/>
    </source>
</evidence>
<feature type="region of interest" description="Disordered" evidence="6">
    <location>
        <begin position="149"/>
        <end position="210"/>
    </location>
</feature>
<dbReference type="EMBL" id="RSCD01000013">
    <property type="protein sequence ID" value="RSH89505.1"/>
    <property type="molecule type" value="Genomic_DNA"/>
</dbReference>
<protein>
    <recommendedName>
        <fullName evidence="7">Anaphase-promoting complex subunit 11 RING-H2 finger domain-containing protein</fullName>
    </recommendedName>
</protein>
<keyword evidence="5" id="KW-0131">Cell cycle</keyword>
<evidence type="ECO:0000256" key="5">
    <source>
        <dbReference type="ARBA" id="ARBA00023306"/>
    </source>
</evidence>
<dbReference type="InterPro" id="IPR024991">
    <property type="entry name" value="RING-H2_APC11"/>
</dbReference>
<dbReference type="Proteomes" id="UP000279259">
    <property type="component" value="Unassembled WGS sequence"/>
</dbReference>
<dbReference type="GO" id="GO:0005680">
    <property type="term" value="C:anaphase-promoting complex"/>
    <property type="evidence" value="ECO:0007669"/>
    <property type="project" value="InterPro"/>
</dbReference>
<dbReference type="GO" id="GO:0008270">
    <property type="term" value="F:zinc ion binding"/>
    <property type="evidence" value="ECO:0007669"/>
    <property type="project" value="UniProtKB-KW"/>
</dbReference>
<dbReference type="InterPro" id="IPR013083">
    <property type="entry name" value="Znf_RING/FYVE/PHD"/>
</dbReference>
<feature type="domain" description="Anaphase-promoting complex subunit 11 RING-H2 finger" evidence="7">
    <location>
        <begin position="114"/>
        <end position="142"/>
    </location>
</feature>
<dbReference type="AlphaFoldDB" id="A0A427YEB3"/>
<dbReference type="Gene3D" id="3.30.40.10">
    <property type="entry name" value="Zinc/RING finger domain, C3HC4 (zinc finger)"/>
    <property type="match status" value="1"/>
</dbReference>
<evidence type="ECO:0000256" key="3">
    <source>
        <dbReference type="ARBA" id="ARBA00022786"/>
    </source>
</evidence>
<dbReference type="OrthoDB" id="1681166at2759"/>
<keyword evidence="9" id="KW-1185">Reference proteome</keyword>
<feature type="compositionally biased region" description="Basic and acidic residues" evidence="6">
    <location>
        <begin position="172"/>
        <end position="181"/>
    </location>
</feature>
<dbReference type="GO" id="GO:0097602">
    <property type="term" value="F:cullin family protein binding"/>
    <property type="evidence" value="ECO:0007669"/>
    <property type="project" value="InterPro"/>
</dbReference>
<dbReference type="Pfam" id="PF12861">
    <property type="entry name" value="zf-ANAPC11"/>
    <property type="match status" value="1"/>
</dbReference>
<keyword evidence="1" id="KW-0479">Metal-binding</keyword>
<keyword evidence="3" id="KW-0833">Ubl conjugation pathway</keyword>
<dbReference type="GO" id="GO:0031145">
    <property type="term" value="P:anaphase-promoting complex-dependent catabolic process"/>
    <property type="evidence" value="ECO:0007669"/>
    <property type="project" value="InterPro"/>
</dbReference>
<evidence type="ECO:0000259" key="7">
    <source>
        <dbReference type="Pfam" id="PF12861"/>
    </source>
</evidence>
<name>A0A427YEB3_9TREE</name>
<sequence>MDGWLMDLCLIIINDAPFTDLHRPSHVYASNTSSRAASGPLPQITQPAERDEADDRLPLQHLQALPMKFSVTAYHAVATWKWDTSTEPHKLYHFARPTADEDQYDDEDDEEDEDDVCGICRLAFESTCPECKVPGDDCPLITADRKPDQLPTTVSGAPVAALAPGPLPRTVQDGEHDHDIAEEGEGEGEDRSGEADEGDEAEGMEVDEGR</sequence>
<organism evidence="8 9">
    <name type="scientific">Saitozyma podzolica</name>
    <dbReference type="NCBI Taxonomy" id="1890683"/>
    <lineage>
        <taxon>Eukaryota</taxon>
        <taxon>Fungi</taxon>
        <taxon>Dikarya</taxon>
        <taxon>Basidiomycota</taxon>
        <taxon>Agaricomycotina</taxon>
        <taxon>Tremellomycetes</taxon>
        <taxon>Tremellales</taxon>
        <taxon>Trimorphomycetaceae</taxon>
        <taxon>Saitozyma</taxon>
    </lineage>
</organism>
<proteinExistence type="predicted"/>
<evidence type="ECO:0000256" key="1">
    <source>
        <dbReference type="ARBA" id="ARBA00022723"/>
    </source>
</evidence>
<evidence type="ECO:0000313" key="9">
    <source>
        <dbReference type="Proteomes" id="UP000279259"/>
    </source>
</evidence>
<evidence type="ECO:0000256" key="4">
    <source>
        <dbReference type="ARBA" id="ARBA00022833"/>
    </source>
</evidence>
<dbReference type="InterPro" id="IPR051031">
    <property type="entry name" value="RING-box_E3_Ubiquitin_Ligase"/>
</dbReference>
<evidence type="ECO:0000313" key="8">
    <source>
        <dbReference type="EMBL" id="RSH89505.1"/>
    </source>
</evidence>
<accession>A0A427YEB3</accession>